<feature type="coiled-coil region" evidence="1">
    <location>
        <begin position="30"/>
        <end position="57"/>
    </location>
</feature>
<proteinExistence type="predicted"/>
<reference evidence="3" key="1">
    <citation type="submission" date="2025-08" db="UniProtKB">
        <authorList>
            <consortium name="RefSeq"/>
        </authorList>
    </citation>
    <scope>IDENTIFICATION</scope>
    <source>
        <tissue evidence="3">Whole sample</tissue>
    </source>
</reference>
<organism evidence="2 3">
    <name type="scientific">Crassostrea virginica</name>
    <name type="common">Eastern oyster</name>
    <dbReference type="NCBI Taxonomy" id="6565"/>
    <lineage>
        <taxon>Eukaryota</taxon>
        <taxon>Metazoa</taxon>
        <taxon>Spiralia</taxon>
        <taxon>Lophotrochozoa</taxon>
        <taxon>Mollusca</taxon>
        <taxon>Bivalvia</taxon>
        <taxon>Autobranchia</taxon>
        <taxon>Pteriomorphia</taxon>
        <taxon>Ostreida</taxon>
        <taxon>Ostreoidea</taxon>
        <taxon>Ostreidae</taxon>
        <taxon>Crassostrea</taxon>
    </lineage>
</organism>
<dbReference type="AlphaFoldDB" id="A0A8B8DPY4"/>
<gene>
    <name evidence="3" type="primary">LOC111128342</name>
</gene>
<name>A0A8B8DPY4_CRAVI</name>
<evidence type="ECO:0000313" key="3">
    <source>
        <dbReference type="RefSeq" id="XP_022329624.1"/>
    </source>
</evidence>
<evidence type="ECO:0000256" key="1">
    <source>
        <dbReference type="SAM" id="Coils"/>
    </source>
</evidence>
<accession>A0A8B8DPY4</accession>
<sequence>MNSIRLIRREFEKHLTNIDTYEVIKQAKSLLLVEIILQDAENQIDRVKRNAKKFSRRGQTEVERASHESCLESEMELLQKSACCCSLAIKCLSVKYTNEEKLYSIYNKLISDLQLLSSKNEATYSERSDLSRTRRHALRVRDLSRKSHWKDF</sequence>
<protein>
    <submittedName>
        <fullName evidence="3">Uncharacterized protein LOC111128342 isoform X2</fullName>
    </submittedName>
</protein>
<dbReference type="RefSeq" id="XP_022329624.1">
    <property type="nucleotide sequence ID" value="XM_022473916.1"/>
</dbReference>
<keyword evidence="2" id="KW-1185">Reference proteome</keyword>
<dbReference type="Proteomes" id="UP000694844">
    <property type="component" value="Chromosome 4"/>
</dbReference>
<dbReference type="OrthoDB" id="10370680at2759"/>
<dbReference type="GeneID" id="111128342"/>
<keyword evidence="1" id="KW-0175">Coiled coil</keyword>
<evidence type="ECO:0000313" key="2">
    <source>
        <dbReference type="Proteomes" id="UP000694844"/>
    </source>
</evidence>